<accession>A0A1Y2INE1</accession>
<name>A0A1Y2INE1_TRAC3</name>
<dbReference type="EMBL" id="KZ084104">
    <property type="protein sequence ID" value="OSD02617.1"/>
    <property type="molecule type" value="Genomic_DNA"/>
</dbReference>
<feature type="compositionally biased region" description="Pro residues" evidence="1">
    <location>
        <begin position="23"/>
        <end position="33"/>
    </location>
</feature>
<dbReference type="STRING" id="1353009.A0A1Y2INE1"/>
<dbReference type="InterPro" id="IPR028018">
    <property type="entry name" value="DUF4646"/>
</dbReference>
<evidence type="ECO:0000313" key="3">
    <source>
        <dbReference type="EMBL" id="OSD02617.1"/>
    </source>
</evidence>
<dbReference type="Proteomes" id="UP000193067">
    <property type="component" value="Unassembled WGS sequence"/>
</dbReference>
<keyword evidence="2" id="KW-0472">Membrane</keyword>
<feature type="region of interest" description="Disordered" evidence="1">
    <location>
        <begin position="1"/>
        <end position="97"/>
    </location>
</feature>
<evidence type="ECO:0000256" key="2">
    <source>
        <dbReference type="SAM" id="Phobius"/>
    </source>
</evidence>
<evidence type="ECO:0000256" key="1">
    <source>
        <dbReference type="SAM" id="MobiDB-lite"/>
    </source>
</evidence>
<feature type="compositionally biased region" description="Pro residues" evidence="1">
    <location>
        <begin position="88"/>
        <end position="97"/>
    </location>
</feature>
<organism evidence="3 4">
    <name type="scientific">Trametes coccinea (strain BRFM310)</name>
    <name type="common">Pycnoporus coccineus</name>
    <dbReference type="NCBI Taxonomy" id="1353009"/>
    <lineage>
        <taxon>Eukaryota</taxon>
        <taxon>Fungi</taxon>
        <taxon>Dikarya</taxon>
        <taxon>Basidiomycota</taxon>
        <taxon>Agaricomycotina</taxon>
        <taxon>Agaricomycetes</taxon>
        <taxon>Polyporales</taxon>
        <taxon>Polyporaceae</taxon>
        <taxon>Trametes</taxon>
    </lineage>
</organism>
<keyword evidence="4" id="KW-1185">Reference proteome</keyword>
<evidence type="ECO:0000313" key="4">
    <source>
        <dbReference type="Proteomes" id="UP000193067"/>
    </source>
</evidence>
<sequence>MATYNAGPSGDKKVAFAYDKPPSHPPSLLPPPYVSDGGSSSHQPQGIHPFAPSPYGDPTTPLSGDNPKGFKQHLKNLAPGKSPSKLLDPPPPSFTRPPPIDLPYGAFPVMELICNGSTLDKGFPYAAPACPIEPHPFVTHDVNENDWRWFLHDVRVAGSLSPMNRVVAGVLPIVFPLGLVLGVAAAFGTERYMKSRKKGPVSELIDHWNTHFFHLRSIHVALSRGKKSKRQGPQPSDGKWRLVISYKPCVLPAVGGSYRSDLGNVHSV</sequence>
<keyword evidence="2" id="KW-1133">Transmembrane helix</keyword>
<gene>
    <name evidence="3" type="ORF">PYCCODRAFT_1435277</name>
</gene>
<proteinExistence type="predicted"/>
<reference evidence="3 4" key="1">
    <citation type="journal article" date="2015" name="Biotechnol. Biofuels">
        <title>Enhanced degradation of softwood versus hardwood by the white-rot fungus Pycnoporus coccineus.</title>
        <authorList>
            <person name="Couturier M."/>
            <person name="Navarro D."/>
            <person name="Chevret D."/>
            <person name="Henrissat B."/>
            <person name="Piumi F."/>
            <person name="Ruiz-Duenas F.J."/>
            <person name="Martinez A.T."/>
            <person name="Grigoriev I.V."/>
            <person name="Riley R."/>
            <person name="Lipzen A."/>
            <person name="Berrin J.G."/>
            <person name="Master E.R."/>
            <person name="Rosso M.N."/>
        </authorList>
    </citation>
    <scope>NUCLEOTIDE SEQUENCE [LARGE SCALE GENOMIC DNA]</scope>
    <source>
        <strain evidence="3 4">BRFM310</strain>
    </source>
</reference>
<dbReference type="OrthoDB" id="5314275at2759"/>
<keyword evidence="2" id="KW-0812">Transmembrane</keyword>
<dbReference type="AlphaFoldDB" id="A0A1Y2INE1"/>
<protein>
    <submittedName>
        <fullName evidence="3">Uncharacterized protein</fullName>
    </submittedName>
</protein>
<feature type="transmembrane region" description="Helical" evidence="2">
    <location>
        <begin position="166"/>
        <end position="188"/>
    </location>
</feature>
<dbReference type="Pfam" id="PF15496">
    <property type="entry name" value="DUF4646"/>
    <property type="match status" value="1"/>
</dbReference>